<evidence type="ECO:0000313" key="7">
    <source>
        <dbReference type="Proteomes" id="UP001143304"/>
    </source>
</evidence>
<dbReference type="EMBL" id="SHNO01000001">
    <property type="protein sequence ID" value="MCX2978587.1"/>
    <property type="molecule type" value="Genomic_DNA"/>
</dbReference>
<accession>A0ABT3TAU1</accession>
<proteinExistence type="inferred from homology"/>
<dbReference type="PANTHER" id="PTHR42732">
    <property type="entry name" value="BETA-GALACTOSIDASE"/>
    <property type="match status" value="1"/>
</dbReference>
<reference evidence="6" key="1">
    <citation type="submission" date="2019-02" db="EMBL/GenBank/DDBJ databases">
        <authorList>
            <person name="Li S.-H."/>
        </authorList>
    </citation>
    <scope>NUCLEOTIDE SEQUENCE</scope>
    <source>
        <strain evidence="6">IMCC11814</strain>
    </source>
</reference>
<dbReference type="InterPro" id="IPR054593">
    <property type="entry name" value="Beta-mannosidase-like_N2"/>
</dbReference>
<dbReference type="InterPro" id="IPR036156">
    <property type="entry name" value="Beta-gal/glucu_dom_sf"/>
</dbReference>
<dbReference type="Pfam" id="PF00703">
    <property type="entry name" value="Glyco_hydro_2"/>
    <property type="match status" value="1"/>
</dbReference>
<evidence type="ECO:0000259" key="4">
    <source>
        <dbReference type="Pfam" id="PF00703"/>
    </source>
</evidence>
<gene>
    <name evidence="6" type="ORF">EYC82_14565</name>
</gene>
<dbReference type="Gene3D" id="2.60.40.10">
    <property type="entry name" value="Immunoglobulins"/>
    <property type="match status" value="1"/>
</dbReference>
<dbReference type="InterPro" id="IPR006102">
    <property type="entry name" value="Ig-like_GH2"/>
</dbReference>
<dbReference type="Gene3D" id="2.60.120.260">
    <property type="entry name" value="Galactose-binding domain-like"/>
    <property type="match status" value="1"/>
</dbReference>
<evidence type="ECO:0000259" key="5">
    <source>
        <dbReference type="Pfam" id="PF22666"/>
    </source>
</evidence>
<feature type="domain" description="Beta-mannosidase-like galactose-binding" evidence="5">
    <location>
        <begin position="115"/>
        <end position="188"/>
    </location>
</feature>
<evidence type="ECO:0000256" key="2">
    <source>
        <dbReference type="ARBA" id="ARBA00022801"/>
    </source>
</evidence>
<comment type="similarity">
    <text evidence="1">Belongs to the glycosyl hydrolase 2 family.</text>
</comment>
<keyword evidence="3" id="KW-0326">Glycosidase</keyword>
<dbReference type="InterPro" id="IPR008979">
    <property type="entry name" value="Galactose-bd-like_sf"/>
</dbReference>
<protein>
    <submittedName>
        <fullName evidence="6">Beta-galactosidase</fullName>
    </submittedName>
</protein>
<comment type="caution">
    <text evidence="6">The sequence shown here is derived from an EMBL/GenBank/DDBJ whole genome shotgun (WGS) entry which is preliminary data.</text>
</comment>
<dbReference type="Gene3D" id="3.20.20.80">
    <property type="entry name" value="Glycosidases"/>
    <property type="match status" value="1"/>
</dbReference>
<dbReference type="InterPro" id="IPR051913">
    <property type="entry name" value="GH2_Domain-Containing"/>
</dbReference>
<dbReference type="Pfam" id="PF22666">
    <property type="entry name" value="Glyco_hydro_2_N2"/>
    <property type="match status" value="1"/>
</dbReference>
<keyword evidence="2" id="KW-0378">Hydrolase</keyword>
<feature type="domain" description="Glycoside hydrolase family 2 immunoglobulin-like beta-sandwich" evidence="4">
    <location>
        <begin position="236"/>
        <end position="320"/>
    </location>
</feature>
<evidence type="ECO:0000256" key="3">
    <source>
        <dbReference type="ARBA" id="ARBA00023295"/>
    </source>
</evidence>
<dbReference type="InterPro" id="IPR017853">
    <property type="entry name" value="GH"/>
</dbReference>
<dbReference type="PANTHER" id="PTHR42732:SF2">
    <property type="entry name" value="BETA-MANNOSIDASE"/>
    <property type="match status" value="1"/>
</dbReference>
<name>A0ABT3TAU1_9GAMM</name>
<dbReference type="Proteomes" id="UP001143304">
    <property type="component" value="Unassembled WGS sequence"/>
</dbReference>
<dbReference type="SUPFAM" id="SSF49303">
    <property type="entry name" value="beta-Galactosidase/glucuronidase domain"/>
    <property type="match status" value="1"/>
</dbReference>
<dbReference type="RefSeq" id="WP_279250283.1">
    <property type="nucleotide sequence ID" value="NZ_SHNO01000001.1"/>
</dbReference>
<sequence>MKRFLIAGALALPLVLIGIMVVVGYEVYTFTRPVEVTALSTPWTEKVNPDAPLKEYPRPQLRRDNWQNLNGRWQYSITSKDGVRPENFSDEIIVPYGIESSLSGVAETLLPIQRLWYKKTFTAQVMDAENRLLLHFGAVDWEAEIWLNGSRLGSHRGGYVPFSFDITDALRPSGLQELVVAVWDPTNTGPGAYGKQHLVPHGIRYTPVSGIWQTVWTEVVPESRVESMISVTNLAGGEVTLKLKTRGATSSDNLDITVYSGNEIVAQGRASVIENQAELRIAPEILRLWSPDDPFLYDVKIELARDGITLDSVTSYFGAREVMTAKDSQGITRLFLNGQPIFHLGLLDQGWWPDGLYTAPTDEALAFDIEATRRMGFNTIRKHVKVEPARWYWHADRIGVLVWQDMPTGDGGGERYGQVFRQALDIFSAHSTGKPLRNLDRSVESEALYKQELKEIMDYLEFFPSIVAWVPFNEAWGQFDTDEVLAEVKKRDPHRITGGPSGWFDTGIGDVLDLHVYLREADFVEELPNGRAVIYGEFGGLALPIEDHISAVDGWGYSNFDDDKDFEGAYLAVLSIIESLRPRGLAGAIYTQTTDVESEINGLMTYNRMAFKIAPEKLAEINQRLTVPNGPP</sequence>
<organism evidence="6 7">
    <name type="scientific">Candidatus Marimicrobium litorale</name>
    <dbReference type="NCBI Taxonomy" id="2518991"/>
    <lineage>
        <taxon>Bacteria</taxon>
        <taxon>Pseudomonadati</taxon>
        <taxon>Pseudomonadota</taxon>
        <taxon>Gammaproteobacteria</taxon>
        <taxon>Cellvibrionales</taxon>
        <taxon>Halieaceae</taxon>
        <taxon>Marimicrobium</taxon>
    </lineage>
</organism>
<evidence type="ECO:0000256" key="1">
    <source>
        <dbReference type="ARBA" id="ARBA00007401"/>
    </source>
</evidence>
<dbReference type="InterPro" id="IPR013783">
    <property type="entry name" value="Ig-like_fold"/>
</dbReference>
<keyword evidence="7" id="KW-1185">Reference proteome</keyword>
<dbReference type="SUPFAM" id="SSF49785">
    <property type="entry name" value="Galactose-binding domain-like"/>
    <property type="match status" value="1"/>
</dbReference>
<evidence type="ECO:0000313" key="6">
    <source>
        <dbReference type="EMBL" id="MCX2978587.1"/>
    </source>
</evidence>
<dbReference type="SUPFAM" id="SSF51445">
    <property type="entry name" value="(Trans)glycosidases"/>
    <property type="match status" value="1"/>
</dbReference>